<evidence type="ECO:0000313" key="1">
    <source>
        <dbReference type="EMBL" id="OGE19781.1"/>
    </source>
</evidence>
<protein>
    <recommendedName>
        <fullName evidence="3">AbiEi antitoxin C-terminal domain-containing protein</fullName>
    </recommendedName>
</protein>
<gene>
    <name evidence="1" type="ORF">A2871_02240</name>
</gene>
<dbReference type="Proteomes" id="UP000176336">
    <property type="component" value="Unassembled WGS sequence"/>
</dbReference>
<dbReference type="AlphaFoldDB" id="A0A1F5ITS4"/>
<accession>A0A1F5ITS4</accession>
<comment type="caution">
    <text evidence="1">The sequence shown here is derived from an EMBL/GenBank/DDBJ whole genome shotgun (WGS) entry which is preliminary data.</text>
</comment>
<organism evidence="1 2">
    <name type="scientific">Candidatus Daviesbacteria bacterium RIFCSPHIGHO2_01_FULL_41_23</name>
    <dbReference type="NCBI Taxonomy" id="1797764"/>
    <lineage>
        <taxon>Bacteria</taxon>
        <taxon>Candidatus Daviesiibacteriota</taxon>
    </lineage>
</organism>
<dbReference type="EMBL" id="MFCR01000001">
    <property type="protein sequence ID" value="OGE19781.1"/>
    <property type="molecule type" value="Genomic_DNA"/>
</dbReference>
<name>A0A1F5ITS4_9BACT</name>
<evidence type="ECO:0008006" key="3">
    <source>
        <dbReference type="Google" id="ProtNLM"/>
    </source>
</evidence>
<sequence>MKPILIREELLNRGIRVFTPLEFRRIFSKPQEQIQYFLESQTRQGLFTRLKKGLYALKTDLPSDEEIANALYKPSYLSFEYAMAKYGIIPESPYNLTSATTNPTRLFTADHKAFSYYTIKQEAYAEYFLDTTGGRKVLIAEPEKALADYLYFVAIGQRFWNDRFDVSQLNKKKILAYVKLFKRDKIIGLVEKLPW</sequence>
<reference evidence="1 2" key="1">
    <citation type="journal article" date="2016" name="Nat. Commun.">
        <title>Thousands of microbial genomes shed light on interconnected biogeochemical processes in an aquifer system.</title>
        <authorList>
            <person name="Anantharaman K."/>
            <person name="Brown C.T."/>
            <person name="Hug L.A."/>
            <person name="Sharon I."/>
            <person name="Castelle C.J."/>
            <person name="Probst A.J."/>
            <person name="Thomas B.C."/>
            <person name="Singh A."/>
            <person name="Wilkins M.J."/>
            <person name="Karaoz U."/>
            <person name="Brodie E.L."/>
            <person name="Williams K.H."/>
            <person name="Hubbard S.S."/>
            <person name="Banfield J.F."/>
        </authorList>
    </citation>
    <scope>NUCLEOTIDE SEQUENCE [LARGE SCALE GENOMIC DNA]</scope>
</reference>
<proteinExistence type="predicted"/>
<evidence type="ECO:0000313" key="2">
    <source>
        <dbReference type="Proteomes" id="UP000176336"/>
    </source>
</evidence>